<dbReference type="AlphaFoldDB" id="A0A061SAI2"/>
<organism evidence="1">
    <name type="scientific">Tetraselmis sp. GSL018</name>
    <dbReference type="NCBI Taxonomy" id="582737"/>
    <lineage>
        <taxon>Eukaryota</taxon>
        <taxon>Viridiplantae</taxon>
        <taxon>Chlorophyta</taxon>
        <taxon>core chlorophytes</taxon>
        <taxon>Chlorodendrophyceae</taxon>
        <taxon>Chlorodendrales</taxon>
        <taxon>Chlorodendraceae</taxon>
        <taxon>Tetraselmis</taxon>
    </lineage>
</organism>
<protein>
    <submittedName>
        <fullName evidence="1">Uncharacterized protein</fullName>
    </submittedName>
</protein>
<evidence type="ECO:0000313" key="1">
    <source>
        <dbReference type="EMBL" id="JAC81268.1"/>
    </source>
</evidence>
<reference evidence="1" key="1">
    <citation type="submission" date="2014-05" db="EMBL/GenBank/DDBJ databases">
        <title>The transcriptome of the halophilic microalga Tetraselmis sp. GSL018 isolated from the Great Salt Lake, Utah.</title>
        <authorList>
            <person name="Jinkerson R.E."/>
            <person name="D'Adamo S."/>
            <person name="Posewitz M.C."/>
        </authorList>
    </citation>
    <scope>NUCLEOTIDE SEQUENCE</scope>
    <source>
        <strain evidence="1">GSL018</strain>
    </source>
</reference>
<accession>A0A061SAI2</accession>
<gene>
    <name evidence="1" type="ORF">TSPGSL018_8301</name>
</gene>
<dbReference type="EMBL" id="GBEZ01003902">
    <property type="protein sequence ID" value="JAC81268.1"/>
    <property type="molecule type" value="Transcribed_RNA"/>
</dbReference>
<proteinExistence type="predicted"/>
<name>A0A061SAI2_9CHLO</name>
<sequence>MAATDSSAASARRPSGTFALCAAWPLVDQIDVSFGPRASGLGVGHSSANSRADLRKALTTAATMAAAATLPKAIAPALDTRNDLALWIAPIVHP</sequence>